<dbReference type="Proteomes" id="UP001331761">
    <property type="component" value="Unassembled WGS sequence"/>
</dbReference>
<evidence type="ECO:0000256" key="1">
    <source>
        <dbReference type="SAM" id="MobiDB-lite"/>
    </source>
</evidence>
<organism evidence="2 3">
    <name type="scientific">Trichostrongylus colubriformis</name>
    <name type="common">Black scour worm</name>
    <dbReference type="NCBI Taxonomy" id="6319"/>
    <lineage>
        <taxon>Eukaryota</taxon>
        <taxon>Metazoa</taxon>
        <taxon>Ecdysozoa</taxon>
        <taxon>Nematoda</taxon>
        <taxon>Chromadorea</taxon>
        <taxon>Rhabditida</taxon>
        <taxon>Rhabditina</taxon>
        <taxon>Rhabditomorpha</taxon>
        <taxon>Strongyloidea</taxon>
        <taxon>Trichostrongylidae</taxon>
        <taxon>Trichostrongylus</taxon>
    </lineage>
</organism>
<protein>
    <submittedName>
        <fullName evidence="2">Uncharacterized protein</fullName>
    </submittedName>
</protein>
<feature type="compositionally biased region" description="Polar residues" evidence="1">
    <location>
        <begin position="55"/>
        <end position="72"/>
    </location>
</feature>
<dbReference type="AlphaFoldDB" id="A0AAN8IFI6"/>
<evidence type="ECO:0000313" key="2">
    <source>
        <dbReference type="EMBL" id="KAK5967382.1"/>
    </source>
</evidence>
<keyword evidence="3" id="KW-1185">Reference proteome</keyword>
<proteinExistence type="predicted"/>
<name>A0AAN8IFI6_TRICO</name>
<gene>
    <name evidence="2" type="ORF">GCK32_015465</name>
</gene>
<reference evidence="2 3" key="1">
    <citation type="submission" date="2019-10" db="EMBL/GenBank/DDBJ databases">
        <title>Assembly and Annotation for the nematode Trichostrongylus colubriformis.</title>
        <authorList>
            <person name="Martin J."/>
        </authorList>
    </citation>
    <scope>NUCLEOTIDE SEQUENCE [LARGE SCALE GENOMIC DNA]</scope>
    <source>
        <strain evidence="2">G859</strain>
        <tissue evidence="2">Whole worm</tissue>
    </source>
</reference>
<dbReference type="EMBL" id="WIXE01022547">
    <property type="protein sequence ID" value="KAK5967382.1"/>
    <property type="molecule type" value="Genomic_DNA"/>
</dbReference>
<evidence type="ECO:0000313" key="3">
    <source>
        <dbReference type="Proteomes" id="UP001331761"/>
    </source>
</evidence>
<sequence>MQTVVCRVEPQNLSVVPRAPLILVPIRDVNVAAMSSMMSPAPSTSRGPRPILPRTTVQRPPESSTNEGLLII</sequence>
<comment type="caution">
    <text evidence="2">The sequence shown here is derived from an EMBL/GenBank/DDBJ whole genome shotgun (WGS) entry which is preliminary data.</text>
</comment>
<accession>A0AAN8IFI6</accession>
<feature type="region of interest" description="Disordered" evidence="1">
    <location>
        <begin position="37"/>
        <end position="72"/>
    </location>
</feature>